<dbReference type="EMBL" id="GECZ01001427">
    <property type="protein sequence ID" value="JAS68342.1"/>
    <property type="molecule type" value="Transcribed_RNA"/>
</dbReference>
<reference evidence="2" key="1">
    <citation type="submission" date="2015-11" db="EMBL/GenBank/DDBJ databases">
        <title>De novo transcriptome assembly of four potential Pierce s Disease insect vectors from Arizona vineyards.</title>
        <authorList>
            <person name="Tassone E.E."/>
        </authorList>
    </citation>
    <scope>NUCLEOTIDE SEQUENCE</scope>
</reference>
<protein>
    <submittedName>
        <fullName evidence="2">Uncharacterized protein</fullName>
    </submittedName>
</protein>
<sequence>MFLADLFVQLLIAWWSSAEFIYGNFFDYTQNLTAVYKDPGHVFGEDLMRTAVFYLDELMELEEALEDEDEKPKAVKTLSELYHGGGPKHIRHIPYPLLIDTYNWTSTEVDDFAKYIKMTSQCWDRLVKILRKKVKVDSQEDDSNSE</sequence>
<evidence type="ECO:0000256" key="1">
    <source>
        <dbReference type="SAM" id="SignalP"/>
    </source>
</evidence>
<organism evidence="2">
    <name type="scientific">Cuerna arida</name>
    <dbReference type="NCBI Taxonomy" id="1464854"/>
    <lineage>
        <taxon>Eukaryota</taxon>
        <taxon>Metazoa</taxon>
        <taxon>Ecdysozoa</taxon>
        <taxon>Arthropoda</taxon>
        <taxon>Hexapoda</taxon>
        <taxon>Insecta</taxon>
        <taxon>Pterygota</taxon>
        <taxon>Neoptera</taxon>
        <taxon>Paraneoptera</taxon>
        <taxon>Hemiptera</taxon>
        <taxon>Auchenorrhyncha</taxon>
        <taxon>Membracoidea</taxon>
        <taxon>Cicadellidae</taxon>
        <taxon>Cicadellinae</taxon>
        <taxon>Proconiini</taxon>
        <taxon>Cuerna</taxon>
    </lineage>
</organism>
<dbReference type="AlphaFoldDB" id="A0A1B6H0Z6"/>
<evidence type="ECO:0000313" key="2">
    <source>
        <dbReference type="EMBL" id="JAS68342.1"/>
    </source>
</evidence>
<proteinExistence type="predicted"/>
<feature type="signal peptide" evidence="1">
    <location>
        <begin position="1"/>
        <end position="18"/>
    </location>
</feature>
<accession>A0A1B6H0Z6</accession>
<gene>
    <name evidence="2" type="ORF">g.5381</name>
</gene>
<feature type="chain" id="PRO_5008584031" evidence="1">
    <location>
        <begin position="19"/>
        <end position="146"/>
    </location>
</feature>
<keyword evidence="1" id="KW-0732">Signal</keyword>
<name>A0A1B6H0Z6_9HEMI</name>